<feature type="region of interest" description="Disordered" evidence="3">
    <location>
        <begin position="516"/>
        <end position="535"/>
    </location>
</feature>
<dbReference type="NCBIfam" id="TIGR01766">
    <property type="entry name" value="IS200/IS605 family accessory protein TnpB-like domain"/>
    <property type="match status" value="1"/>
</dbReference>
<comment type="caution">
    <text evidence="4">The sequence shown here is derived from an EMBL/GenBank/DDBJ whole genome shotgun (WGS) entry which is preliminary data.</text>
</comment>
<dbReference type="GO" id="GO:0003677">
    <property type="term" value="F:DNA binding"/>
    <property type="evidence" value="ECO:0007669"/>
    <property type="project" value="UniProtKB-KW"/>
</dbReference>
<dbReference type="InterPro" id="IPR010095">
    <property type="entry name" value="Cas12f1-like_TNB"/>
</dbReference>
<evidence type="ECO:0000256" key="3">
    <source>
        <dbReference type="SAM" id="MobiDB-lite"/>
    </source>
</evidence>
<keyword evidence="1" id="KW-0238">DNA-binding</keyword>
<keyword evidence="5" id="KW-1185">Reference proteome</keyword>
<dbReference type="EMBL" id="ANNX02000064">
    <property type="protein sequence ID" value="KYC34712.1"/>
    <property type="molecule type" value="Genomic_DNA"/>
</dbReference>
<keyword evidence="2" id="KW-0175">Coiled coil</keyword>
<evidence type="ECO:0000313" key="5">
    <source>
        <dbReference type="Proteomes" id="UP000076925"/>
    </source>
</evidence>
<proteinExistence type="predicted"/>
<name>A0A139WQK2_9CYAN</name>
<reference evidence="4 5" key="1">
    <citation type="journal article" date="2013" name="Genome Biol. Evol.">
        <title>Genomes of Stigonematalean cyanobacteria (subsection V) and the evolution of oxygenic photosynthesis from prokaryotes to plastids.</title>
        <authorList>
            <person name="Dagan T."/>
            <person name="Roettger M."/>
            <person name="Stucken K."/>
            <person name="Landan G."/>
            <person name="Koch R."/>
            <person name="Major P."/>
            <person name="Gould S.B."/>
            <person name="Goremykin V.V."/>
            <person name="Rippka R."/>
            <person name="Tandeau de Marsac N."/>
            <person name="Gugger M."/>
            <person name="Lockhart P.J."/>
            <person name="Allen J.F."/>
            <person name="Brune I."/>
            <person name="Maus I."/>
            <person name="Puhler A."/>
            <person name="Martin W.F."/>
        </authorList>
    </citation>
    <scope>NUCLEOTIDE SEQUENCE [LARGE SCALE GENOMIC DNA]</scope>
    <source>
        <strain evidence="4 5">PCC 7110</strain>
    </source>
</reference>
<dbReference type="Proteomes" id="UP000076925">
    <property type="component" value="Unassembled WGS sequence"/>
</dbReference>
<sequence>MPQIYQTYVTQIDNNLTSETQTLEMLEQFSPVAAEMSAMALNGLQSDMKKEKLNSNIQNTFGVNKRHANSVINFVAGELESARQCYKRHIDILDAKIKLVKSEIERLNKRLKNHREYAQALEKWNLAIKYPQNTQARKSKKVPLLKKTPEFDNACPVNGKPHGKTYLQLAKQLLHQKKRQLRMYLDRRAKVIKRGIKVNLGSLGKVPFVGSTNETNSNQICQLTPDIIPSLKIRVPYFLESTFGEYCTLRLHKINERGYSNIVTAWALNKALTYVFSKNKKGKWVVAITCLVNFSITSHDKSWGCIGLDINPGSIGWCATNRHGNPIAWGKVNLDLHSCSTEQTEARLAYAVTEITARALATKKPIVIEKLDFCEKKKQFKRGRKYNRMLSGFAYAKFFELLRARCLKLGIKIIEVSPKYSSQIGVVKYMRRYGMGSDSAAGLVLARRGMGIYYEKLPARYACQTSVRPEARQHVFAHWQRFNKYYLKVASRNTWFGTPTLTGSAGEGLANTGNLGFPKLRHKHESSSLHPSVKA</sequence>
<evidence type="ECO:0000256" key="2">
    <source>
        <dbReference type="SAM" id="Coils"/>
    </source>
</evidence>
<dbReference type="OrthoDB" id="501744at2"/>
<protein>
    <recommendedName>
        <fullName evidence="6">Transposase</fullName>
    </recommendedName>
</protein>
<accession>A0A139WQK2</accession>
<gene>
    <name evidence="4" type="ORF">WA1_49160</name>
</gene>
<dbReference type="AlphaFoldDB" id="A0A139WQK2"/>
<feature type="coiled-coil region" evidence="2">
    <location>
        <begin position="90"/>
        <end position="117"/>
    </location>
</feature>
<dbReference type="RefSeq" id="WP_017741163.1">
    <property type="nucleotide sequence ID" value="NZ_KQ976355.1"/>
</dbReference>
<evidence type="ECO:0000256" key="1">
    <source>
        <dbReference type="ARBA" id="ARBA00023125"/>
    </source>
</evidence>
<evidence type="ECO:0000313" key="4">
    <source>
        <dbReference type="EMBL" id="KYC34712.1"/>
    </source>
</evidence>
<dbReference type="STRING" id="128403.WA1_49160"/>
<evidence type="ECO:0008006" key="6">
    <source>
        <dbReference type="Google" id="ProtNLM"/>
    </source>
</evidence>
<organism evidence="4 5">
    <name type="scientific">Scytonema hofmannii PCC 7110</name>
    <dbReference type="NCBI Taxonomy" id="128403"/>
    <lineage>
        <taxon>Bacteria</taxon>
        <taxon>Bacillati</taxon>
        <taxon>Cyanobacteriota</taxon>
        <taxon>Cyanophyceae</taxon>
        <taxon>Nostocales</taxon>
        <taxon>Scytonemataceae</taxon>
        <taxon>Scytonema</taxon>
    </lineage>
</organism>